<proteinExistence type="predicted"/>
<protein>
    <submittedName>
        <fullName evidence="8">Post-GPI attachment to proteins factor 3</fullName>
    </submittedName>
</protein>
<dbReference type="Pfam" id="PF04080">
    <property type="entry name" value="Per1"/>
    <property type="match status" value="1"/>
</dbReference>
<dbReference type="EMBL" id="JAMFTS010000002">
    <property type="protein sequence ID" value="KAJ4798097.1"/>
    <property type="molecule type" value="Genomic_DNA"/>
</dbReference>
<evidence type="ECO:0000256" key="7">
    <source>
        <dbReference type="SAM" id="Phobius"/>
    </source>
</evidence>
<evidence type="ECO:0000256" key="3">
    <source>
        <dbReference type="ARBA" id="ARBA00022692"/>
    </source>
</evidence>
<accession>A0AAV8FXY2</accession>
<keyword evidence="4" id="KW-0732">Signal</keyword>
<evidence type="ECO:0000256" key="4">
    <source>
        <dbReference type="ARBA" id="ARBA00022729"/>
    </source>
</evidence>
<evidence type="ECO:0000256" key="2">
    <source>
        <dbReference type="ARBA" id="ARBA00022502"/>
    </source>
</evidence>
<keyword evidence="9" id="KW-1185">Reference proteome</keyword>
<feature type="transmembrane region" description="Helical" evidence="7">
    <location>
        <begin position="503"/>
        <end position="523"/>
    </location>
</feature>
<evidence type="ECO:0000256" key="5">
    <source>
        <dbReference type="ARBA" id="ARBA00022989"/>
    </source>
</evidence>
<evidence type="ECO:0000256" key="1">
    <source>
        <dbReference type="ARBA" id="ARBA00004127"/>
    </source>
</evidence>
<feature type="transmembrane region" description="Helical" evidence="7">
    <location>
        <begin position="401"/>
        <end position="421"/>
    </location>
</feature>
<keyword evidence="5 7" id="KW-1133">Transmembrane helix</keyword>
<comment type="subcellular location">
    <subcellularLocation>
        <location evidence="1">Endomembrane system</location>
        <topology evidence="1">Multi-pass membrane protein</topology>
    </subcellularLocation>
</comment>
<feature type="transmembrane region" description="Helical" evidence="7">
    <location>
        <begin position="242"/>
        <end position="265"/>
    </location>
</feature>
<dbReference type="GO" id="GO:0006506">
    <property type="term" value="P:GPI anchor biosynthetic process"/>
    <property type="evidence" value="ECO:0007669"/>
    <property type="project" value="UniProtKB-KW"/>
</dbReference>
<gene>
    <name evidence="8" type="ORF">LUZ62_049343</name>
</gene>
<dbReference type="Proteomes" id="UP001140206">
    <property type="component" value="Chromosome 2"/>
</dbReference>
<evidence type="ECO:0000256" key="6">
    <source>
        <dbReference type="ARBA" id="ARBA00023136"/>
    </source>
</evidence>
<feature type="transmembrane region" description="Helical" evidence="7">
    <location>
        <begin position="473"/>
        <end position="491"/>
    </location>
</feature>
<dbReference type="PANTHER" id="PTHR13148:SF0">
    <property type="entry name" value="POST-GPI ATTACHMENT TO PROTEINS FACTOR 3"/>
    <property type="match status" value="1"/>
</dbReference>
<dbReference type="GO" id="GO:0016788">
    <property type="term" value="F:hydrolase activity, acting on ester bonds"/>
    <property type="evidence" value="ECO:0007669"/>
    <property type="project" value="TreeGrafter"/>
</dbReference>
<organism evidence="8 9">
    <name type="scientific">Rhynchospora pubera</name>
    <dbReference type="NCBI Taxonomy" id="906938"/>
    <lineage>
        <taxon>Eukaryota</taxon>
        <taxon>Viridiplantae</taxon>
        <taxon>Streptophyta</taxon>
        <taxon>Embryophyta</taxon>
        <taxon>Tracheophyta</taxon>
        <taxon>Spermatophyta</taxon>
        <taxon>Magnoliopsida</taxon>
        <taxon>Liliopsida</taxon>
        <taxon>Poales</taxon>
        <taxon>Cyperaceae</taxon>
        <taxon>Cyperoideae</taxon>
        <taxon>Rhynchosporeae</taxon>
        <taxon>Rhynchospora</taxon>
    </lineage>
</organism>
<feature type="transmembrane region" description="Helical" evidence="7">
    <location>
        <begin position="529"/>
        <end position="548"/>
    </location>
</feature>
<name>A0AAV8FXY2_9POAL</name>
<comment type="caution">
    <text evidence="8">The sequence shown here is derived from an EMBL/GenBank/DDBJ whole genome shotgun (WGS) entry which is preliminary data.</text>
</comment>
<dbReference type="PANTHER" id="PTHR13148">
    <property type="entry name" value="PER1-RELATED"/>
    <property type="match status" value="1"/>
</dbReference>
<sequence>MYISKDFISSNSIEIKSLYRNKLGWGHFIGTNYSVTVGCTCVNRLYHKRGGGGLKGNICFAFKPQVPRRLSSVSLPRFLFAFFFFSKTHWKKKKRKYEERYEALRNVQCQRIRLLRTSAARETRVCSFAPQETGSFSGFPSFFARSLFRHGDTIPLYLVFGDTPLSSVLSLLVFGVGSPSHDTSYDQIIPTSTSLSSPGLQAPGSRPSSLTSSPILSSDIAICNDALTIVERKPHRQPLAHFLTYTLPWFDFPFFFFMLEFSAFVHSSYQIRVDSEAYFSIGMNSGTWISFVFAFAFLVQCLSASPGDRDPIYRNCVSQCETEGITGDMTIPHCKNETIKDGAWYTKEPLYEQWRQLNCKVDCQYHCMMQREEERRLQGLDPVKYHGKWPFLRVFVFQEPLSAALSALNLLMHFIGWLSYFKLVHYKLPLRPQTKRPYYEYIGLWHIYGLLSINAWFWSTIFHTRDIDLTEKLDYSSAVALLGYALILSLLRTFNVKIEAARVMFSAPILAFVTTHILYLNFYDFDYGWNMKVCLLMVAIQLITWLVWGGLTRHPARFKLWTVVIGGALASLLEIFDFPPYEGYADAHALWHASTIPLTYLWWSFIKDDAKFRTSDLVKKAK</sequence>
<feature type="transmembrane region" description="Helical" evidence="7">
    <location>
        <begin position="560"/>
        <end position="576"/>
    </location>
</feature>
<evidence type="ECO:0000313" key="8">
    <source>
        <dbReference type="EMBL" id="KAJ4798097.1"/>
    </source>
</evidence>
<dbReference type="InterPro" id="IPR007217">
    <property type="entry name" value="Per1-like"/>
</dbReference>
<feature type="transmembrane region" description="Helical" evidence="7">
    <location>
        <begin position="588"/>
        <end position="606"/>
    </location>
</feature>
<keyword evidence="3 7" id="KW-0812">Transmembrane</keyword>
<feature type="transmembrane region" description="Helical" evidence="7">
    <location>
        <begin position="442"/>
        <end position="461"/>
    </location>
</feature>
<evidence type="ECO:0000313" key="9">
    <source>
        <dbReference type="Proteomes" id="UP001140206"/>
    </source>
</evidence>
<keyword evidence="2" id="KW-0337">GPI-anchor biosynthesis</keyword>
<dbReference type="GO" id="GO:0005789">
    <property type="term" value="C:endoplasmic reticulum membrane"/>
    <property type="evidence" value="ECO:0007669"/>
    <property type="project" value="TreeGrafter"/>
</dbReference>
<feature type="transmembrane region" description="Helical" evidence="7">
    <location>
        <begin position="277"/>
        <end position="299"/>
    </location>
</feature>
<keyword evidence="6 7" id="KW-0472">Membrane</keyword>
<reference evidence="8" key="1">
    <citation type="submission" date="2022-08" db="EMBL/GenBank/DDBJ databases">
        <authorList>
            <person name="Marques A."/>
        </authorList>
    </citation>
    <scope>NUCLEOTIDE SEQUENCE</scope>
    <source>
        <strain evidence="8">RhyPub2mFocal</strain>
        <tissue evidence="8">Leaves</tissue>
    </source>
</reference>
<dbReference type="AlphaFoldDB" id="A0AAV8FXY2"/>